<dbReference type="Proteomes" id="UP000078240">
    <property type="component" value="Unassembled WGS sequence"/>
</dbReference>
<name>A0A179H3Y8_PURLI</name>
<evidence type="ECO:0000313" key="2">
    <source>
        <dbReference type="EMBL" id="OAQ84231.1"/>
    </source>
</evidence>
<sequence length="272" mass="28912">MQKPPETTAFLLEGNETRRVRGTDTGSAVLDGLAAGGGQHRELSQVVANHLRLDLHLVELLARVDADDGANHLGDDNHVAEMGLDEVGLLVGLGLLLGLAELLDEAHGAALQATVDPAAGAGVDDIAELVGAEVQEAVGKSIIFRLRSGRVSRSVQKNVLVKVDSSVGKLAEGSSLLELGGLLGVLKYRHSVSDPRSSSSSVEGTGRGTARDGDSLPSHRRRRVYRGGKLSTYVFVSHDRGVGVLEFAYRCIDERMWLPGWSRRRAVESLAG</sequence>
<gene>
    <name evidence="2" type="ORF">VFPBJ_02999</name>
</gene>
<proteinExistence type="predicted"/>
<dbReference type="EMBL" id="LSBH01000002">
    <property type="protein sequence ID" value="OAQ84231.1"/>
    <property type="molecule type" value="Genomic_DNA"/>
</dbReference>
<accession>A0A179H3Y8</accession>
<evidence type="ECO:0000313" key="3">
    <source>
        <dbReference type="Proteomes" id="UP000078240"/>
    </source>
</evidence>
<dbReference type="AlphaFoldDB" id="A0A179H3Y8"/>
<comment type="caution">
    <text evidence="2">The sequence shown here is derived from an EMBL/GenBank/DDBJ whole genome shotgun (WGS) entry which is preliminary data.</text>
</comment>
<reference evidence="2 3" key="1">
    <citation type="submission" date="2016-01" db="EMBL/GenBank/DDBJ databases">
        <title>Biosynthesis of antibiotic leucinostatins and their inhibition on Phytophthora in bio-control Purpureocillium lilacinum.</title>
        <authorList>
            <person name="Wang G."/>
            <person name="Liu Z."/>
            <person name="Lin R."/>
            <person name="Li E."/>
            <person name="Mao Z."/>
            <person name="Ling J."/>
            <person name="Yin W."/>
            <person name="Xie B."/>
        </authorList>
    </citation>
    <scope>NUCLEOTIDE SEQUENCE [LARGE SCALE GENOMIC DNA]</scope>
    <source>
        <strain evidence="2">PLBJ-1</strain>
    </source>
</reference>
<organism evidence="2 3">
    <name type="scientific">Purpureocillium lilacinum</name>
    <name type="common">Paecilomyces lilacinus</name>
    <dbReference type="NCBI Taxonomy" id="33203"/>
    <lineage>
        <taxon>Eukaryota</taxon>
        <taxon>Fungi</taxon>
        <taxon>Dikarya</taxon>
        <taxon>Ascomycota</taxon>
        <taxon>Pezizomycotina</taxon>
        <taxon>Sordariomycetes</taxon>
        <taxon>Hypocreomycetidae</taxon>
        <taxon>Hypocreales</taxon>
        <taxon>Ophiocordycipitaceae</taxon>
        <taxon>Purpureocillium</taxon>
    </lineage>
</organism>
<protein>
    <submittedName>
        <fullName evidence="2">Uncharacterized protein</fullName>
    </submittedName>
</protein>
<evidence type="ECO:0000256" key="1">
    <source>
        <dbReference type="SAM" id="MobiDB-lite"/>
    </source>
</evidence>
<feature type="region of interest" description="Disordered" evidence="1">
    <location>
        <begin position="192"/>
        <end position="221"/>
    </location>
</feature>